<comment type="caution">
    <text evidence="8">The sequence shown here is derived from an EMBL/GenBank/DDBJ whole genome shotgun (WGS) entry which is preliminary data.</text>
</comment>
<evidence type="ECO:0000256" key="3">
    <source>
        <dbReference type="ARBA" id="ARBA00022475"/>
    </source>
</evidence>
<feature type="transmembrane region" description="Helical" evidence="7">
    <location>
        <begin position="110"/>
        <end position="129"/>
    </location>
</feature>
<comment type="similarity">
    <text evidence="2 7">Belongs to the PsiE family.</text>
</comment>
<dbReference type="Proteomes" id="UP000028091">
    <property type="component" value="Unassembled WGS sequence"/>
</dbReference>
<gene>
    <name evidence="7" type="primary">psiE</name>
    <name evidence="8" type="ORF">BA70_01060</name>
</gene>
<dbReference type="OrthoDB" id="9792470at2"/>
<dbReference type="GO" id="GO:0016036">
    <property type="term" value="P:cellular response to phosphate starvation"/>
    <property type="evidence" value="ECO:0007669"/>
    <property type="project" value="InterPro"/>
</dbReference>
<dbReference type="EMBL" id="JOTP01000001">
    <property type="protein sequence ID" value="KEP28209.1"/>
    <property type="molecule type" value="Genomic_DNA"/>
</dbReference>
<feature type="transmembrane region" description="Helical" evidence="7">
    <location>
        <begin position="87"/>
        <end position="104"/>
    </location>
</feature>
<proteinExistence type="inferred from homology"/>
<dbReference type="RefSeq" id="WP_034316995.1">
    <property type="nucleotide sequence ID" value="NZ_JBCMYH010000018.1"/>
</dbReference>
<evidence type="ECO:0000256" key="5">
    <source>
        <dbReference type="ARBA" id="ARBA00022989"/>
    </source>
</evidence>
<organism evidence="8 9">
    <name type="scientific">Bacillus zhangzhouensis</name>
    <dbReference type="NCBI Taxonomy" id="1178540"/>
    <lineage>
        <taxon>Bacteria</taxon>
        <taxon>Bacillati</taxon>
        <taxon>Bacillota</taxon>
        <taxon>Bacilli</taxon>
        <taxon>Bacillales</taxon>
        <taxon>Bacillaceae</taxon>
        <taxon>Bacillus</taxon>
    </lineage>
</organism>
<name>A0A081LG33_9BACI</name>
<evidence type="ECO:0000313" key="8">
    <source>
        <dbReference type="EMBL" id="KEP28209.1"/>
    </source>
</evidence>
<comment type="subcellular location">
    <subcellularLocation>
        <location evidence="1">Cell inner membrane</location>
        <topology evidence="1">Multi-pass membrane protein</topology>
    </subcellularLocation>
    <subcellularLocation>
        <location evidence="7">Cell membrane</location>
        <topology evidence="7">Multi-pass membrane protein</topology>
    </subcellularLocation>
</comment>
<reference evidence="8 9" key="1">
    <citation type="submission" date="2012-09" db="EMBL/GenBank/DDBJ databases">
        <title>Genome Sequence of Bacillus sp. DW5-4.</title>
        <authorList>
            <person name="Lai Q."/>
            <person name="Liu Y."/>
            <person name="Shao Z."/>
        </authorList>
    </citation>
    <scope>NUCLEOTIDE SEQUENCE [LARGE SCALE GENOMIC DNA]</scope>
    <source>
        <strain evidence="8 9">DW5-4</strain>
    </source>
</reference>
<protein>
    <recommendedName>
        <fullName evidence="7">Protein PsiE homolog</fullName>
    </recommendedName>
</protein>
<dbReference type="PANTHER" id="PTHR37819:SF1">
    <property type="entry name" value="PROTEIN PSIE"/>
    <property type="match status" value="1"/>
</dbReference>
<dbReference type="GO" id="GO:0005886">
    <property type="term" value="C:plasma membrane"/>
    <property type="evidence" value="ECO:0007669"/>
    <property type="project" value="UniProtKB-SubCell"/>
</dbReference>
<evidence type="ECO:0000256" key="4">
    <source>
        <dbReference type="ARBA" id="ARBA00022692"/>
    </source>
</evidence>
<evidence type="ECO:0000256" key="1">
    <source>
        <dbReference type="ARBA" id="ARBA00004429"/>
    </source>
</evidence>
<feature type="transmembrane region" description="Helical" evidence="7">
    <location>
        <begin position="12"/>
        <end position="35"/>
    </location>
</feature>
<evidence type="ECO:0000313" key="9">
    <source>
        <dbReference type="Proteomes" id="UP000028091"/>
    </source>
</evidence>
<dbReference type="eggNOG" id="COG3223">
    <property type="taxonomic scope" value="Bacteria"/>
</dbReference>
<dbReference type="PANTHER" id="PTHR37819">
    <property type="entry name" value="PROTEIN PSIE"/>
    <property type="match status" value="1"/>
</dbReference>
<feature type="transmembrane region" description="Helical" evidence="7">
    <location>
        <begin position="55"/>
        <end position="75"/>
    </location>
</feature>
<dbReference type="AlphaFoldDB" id="A0A081LG33"/>
<keyword evidence="3 7" id="KW-1003">Cell membrane</keyword>
<accession>A0A081LG33</accession>
<keyword evidence="4 7" id="KW-0812">Transmembrane</keyword>
<keyword evidence="5 7" id="KW-1133">Transmembrane helix</keyword>
<keyword evidence="6 7" id="KW-0472">Membrane</keyword>
<evidence type="ECO:0000256" key="7">
    <source>
        <dbReference type="HAMAP-Rule" id="MF_01048"/>
    </source>
</evidence>
<dbReference type="HAMAP" id="MF_01048">
    <property type="entry name" value="PsiE"/>
    <property type="match status" value="1"/>
</dbReference>
<dbReference type="NCBIfam" id="NF002765">
    <property type="entry name" value="PRK02833.1-3"/>
    <property type="match status" value="1"/>
</dbReference>
<dbReference type="Pfam" id="PF06146">
    <property type="entry name" value="PsiE"/>
    <property type="match status" value="1"/>
</dbReference>
<sequence length="142" mass="16812">MKRFNNFQKVPDLLQGLLNICLFFLALALSVLLISETWYIVQFVYKTLFNKGESYYGMLGELLIFFMYFEFIALIIKYFKSNFHFPLRYFIYIGITAVIRLIIIDHEQAVSTFWWALAILAMTCALFIANKRHSAQEHEEVK</sequence>
<dbReference type="PIRSF" id="PIRSF029598">
    <property type="entry name" value="PsiE"/>
    <property type="match status" value="1"/>
</dbReference>
<dbReference type="InterPro" id="IPR020948">
    <property type="entry name" value="P_starv_induced_PsiE-like"/>
</dbReference>
<keyword evidence="9" id="KW-1185">Reference proteome</keyword>
<evidence type="ECO:0000256" key="6">
    <source>
        <dbReference type="ARBA" id="ARBA00023136"/>
    </source>
</evidence>
<evidence type="ECO:0000256" key="2">
    <source>
        <dbReference type="ARBA" id="ARBA00005632"/>
    </source>
</evidence>
<dbReference type="InterPro" id="IPR009315">
    <property type="entry name" value="P_starv_induced_PsiE"/>
</dbReference>